<gene>
    <name evidence="1" type="ORF">PN36_02060</name>
</gene>
<protein>
    <submittedName>
        <fullName evidence="1">Uncharacterized protein</fullName>
    </submittedName>
</protein>
<dbReference type="Proteomes" id="UP000030428">
    <property type="component" value="Unassembled WGS sequence"/>
</dbReference>
<name>A0A0A6PDL1_9GAMM</name>
<keyword evidence="2" id="KW-1185">Reference proteome</keyword>
<evidence type="ECO:0000313" key="1">
    <source>
        <dbReference type="EMBL" id="KHD08392.1"/>
    </source>
</evidence>
<dbReference type="AlphaFoldDB" id="A0A0A6PDL1"/>
<comment type="caution">
    <text evidence="1">The sequence shown here is derived from an EMBL/GenBank/DDBJ whole genome shotgun (WGS) entry which is preliminary data.</text>
</comment>
<accession>A0A0A6PDL1</accession>
<proteinExistence type="predicted"/>
<reference evidence="1 2" key="1">
    <citation type="journal article" date="2016" name="Front. Microbiol.">
        <title>Single-Cell (Meta-)Genomics of a Dimorphic Candidatus Thiomargarita nelsonii Reveals Genomic Plasticity.</title>
        <authorList>
            <person name="Flood B.E."/>
            <person name="Fliss P."/>
            <person name="Jones D.S."/>
            <person name="Dick G.J."/>
            <person name="Jain S."/>
            <person name="Kaster A.K."/>
            <person name="Winkel M."/>
            <person name="Mussmann M."/>
            <person name="Bailey J."/>
        </authorList>
    </citation>
    <scope>NUCLEOTIDE SEQUENCE [LARGE SCALE GENOMIC DNA]</scope>
    <source>
        <strain evidence="1">Hydrate Ridge</strain>
    </source>
</reference>
<sequence length="130" mass="15032">MTWPSHFPPKCPPEKAANLDGQIYRLISGNFPKKKDFQSYCLQYPNRNWGGKTCQACGLSVHTSLEDCLENYNRLKRRIPSLRKKIAVARGNNAMGKILNTPSKEDSSHHTWWLPVELEKPWELFEVVTF</sequence>
<organism evidence="1 2">
    <name type="scientific">Candidatus Thiomargarita nelsonii</name>
    <dbReference type="NCBI Taxonomy" id="1003181"/>
    <lineage>
        <taxon>Bacteria</taxon>
        <taxon>Pseudomonadati</taxon>
        <taxon>Pseudomonadota</taxon>
        <taxon>Gammaproteobacteria</taxon>
        <taxon>Thiotrichales</taxon>
        <taxon>Thiotrichaceae</taxon>
        <taxon>Thiomargarita</taxon>
    </lineage>
</organism>
<evidence type="ECO:0000313" key="2">
    <source>
        <dbReference type="Proteomes" id="UP000030428"/>
    </source>
</evidence>
<dbReference type="EMBL" id="JSZA02000005">
    <property type="protein sequence ID" value="KHD08392.1"/>
    <property type="molecule type" value="Genomic_DNA"/>
</dbReference>